<gene>
    <name evidence="1" type="ORF">PHAMO_340002</name>
</gene>
<dbReference type="EMBL" id="CAHP01000028">
    <property type="protein sequence ID" value="CCG42129.1"/>
    <property type="molecule type" value="Genomic_DNA"/>
</dbReference>
<dbReference type="Proteomes" id="UP000004169">
    <property type="component" value="Unassembled WGS sequence"/>
</dbReference>
<comment type="caution">
    <text evidence="1">The sequence shown here is derived from an EMBL/GenBank/DDBJ whole genome shotgun (WGS) entry which is preliminary data.</text>
</comment>
<proteinExistence type="predicted"/>
<name>H8FUU1_MAGML</name>
<dbReference type="AlphaFoldDB" id="H8FUU1"/>
<evidence type="ECO:0000313" key="2">
    <source>
        <dbReference type="Proteomes" id="UP000004169"/>
    </source>
</evidence>
<evidence type="ECO:0000313" key="1">
    <source>
        <dbReference type="EMBL" id="CCG42129.1"/>
    </source>
</evidence>
<keyword evidence="2" id="KW-1185">Reference proteome</keyword>
<organism evidence="1 2">
    <name type="scientific">Magnetospirillum molischianum DSM 120</name>
    <dbReference type="NCBI Taxonomy" id="1150626"/>
    <lineage>
        <taxon>Bacteria</taxon>
        <taxon>Pseudomonadati</taxon>
        <taxon>Pseudomonadota</taxon>
        <taxon>Alphaproteobacteria</taxon>
        <taxon>Rhodospirillales</taxon>
        <taxon>Rhodospirillaceae</taxon>
        <taxon>Magnetospirillum</taxon>
    </lineage>
</organism>
<protein>
    <submittedName>
        <fullName evidence="1">Uncharacterized protein</fullName>
    </submittedName>
</protein>
<reference evidence="1 2" key="1">
    <citation type="journal article" date="2012" name="J. Bacteriol.">
        <title>Draft Genome Sequence of the Purple Photosynthetic Bacterium Phaeospirillum molischianum DSM120, a Particularly Versatile Bacterium.</title>
        <authorList>
            <person name="Duquesne K."/>
            <person name="Prima V."/>
            <person name="Ji B."/>
            <person name="Rouy Z."/>
            <person name="Medigue C."/>
            <person name="Talla E."/>
            <person name="Sturgis J.N."/>
        </authorList>
    </citation>
    <scope>NUCLEOTIDE SEQUENCE [LARGE SCALE GENOMIC DNA]</scope>
    <source>
        <strain evidence="2">DSM120</strain>
    </source>
</reference>
<sequence length="172" mass="19441">MAQKLSCEALLCHAFARGFDGNELICVRETPYPDFTGDLAQLDVARPESLDLYVLTPDKRREVLIEVKQVHDRTGNAWRDRTSNGGSIPQDIAKLSRIPSAPGRTRLMMVVFTTPEAGWELSDWRDWLDKSPSMPEVSWERLDDGPGPLFKLNGGWLDIVVHKLRDDTLLPL</sequence>
<accession>H8FUU1</accession>